<accession>K0S8H5</accession>
<dbReference type="AlphaFoldDB" id="K0S8H5"/>
<evidence type="ECO:0000313" key="3">
    <source>
        <dbReference type="Proteomes" id="UP000266841"/>
    </source>
</evidence>
<feature type="compositionally biased region" description="Basic and acidic residues" evidence="1">
    <location>
        <begin position="12"/>
        <end position="21"/>
    </location>
</feature>
<evidence type="ECO:0000313" key="2">
    <source>
        <dbReference type="EMBL" id="EJK55087.1"/>
    </source>
</evidence>
<name>K0S8H5_THAOC</name>
<evidence type="ECO:0000256" key="1">
    <source>
        <dbReference type="SAM" id="MobiDB-lite"/>
    </source>
</evidence>
<comment type="caution">
    <text evidence="2">The sequence shown here is derived from an EMBL/GenBank/DDBJ whole genome shotgun (WGS) entry which is preliminary data.</text>
</comment>
<organism evidence="2 3">
    <name type="scientific">Thalassiosira oceanica</name>
    <name type="common">Marine diatom</name>
    <dbReference type="NCBI Taxonomy" id="159749"/>
    <lineage>
        <taxon>Eukaryota</taxon>
        <taxon>Sar</taxon>
        <taxon>Stramenopiles</taxon>
        <taxon>Ochrophyta</taxon>
        <taxon>Bacillariophyta</taxon>
        <taxon>Coscinodiscophyceae</taxon>
        <taxon>Thalassiosirophycidae</taxon>
        <taxon>Thalassiosirales</taxon>
        <taxon>Thalassiosiraceae</taxon>
        <taxon>Thalassiosira</taxon>
    </lineage>
</organism>
<dbReference type="Proteomes" id="UP000266841">
    <property type="component" value="Unassembled WGS sequence"/>
</dbReference>
<feature type="non-terminal residue" evidence="2">
    <location>
        <position position="123"/>
    </location>
</feature>
<proteinExistence type="predicted"/>
<keyword evidence="3" id="KW-1185">Reference proteome</keyword>
<feature type="region of interest" description="Disordered" evidence="1">
    <location>
        <begin position="1"/>
        <end position="30"/>
    </location>
</feature>
<sequence length="123" mass="12914">MVSEGGLYNRSSLEDTTRDGTHQPAPSFFLGARKTGQGVAIHHQILSTDVSGTDDEADFLREMFSQASFPSVGSSQDLLAPSPRMHDEQTATLPDMDAKIGRAIEGAGAPGMIGEEYSTAAGG</sequence>
<gene>
    <name evidence="2" type="ORF">THAOC_25213</name>
</gene>
<dbReference type="EMBL" id="AGNL01034744">
    <property type="protein sequence ID" value="EJK55087.1"/>
    <property type="molecule type" value="Genomic_DNA"/>
</dbReference>
<reference evidence="2 3" key="1">
    <citation type="journal article" date="2012" name="Genome Biol.">
        <title>Genome and low-iron response of an oceanic diatom adapted to chronic iron limitation.</title>
        <authorList>
            <person name="Lommer M."/>
            <person name="Specht M."/>
            <person name="Roy A.S."/>
            <person name="Kraemer L."/>
            <person name="Andreson R."/>
            <person name="Gutowska M.A."/>
            <person name="Wolf J."/>
            <person name="Bergner S.V."/>
            <person name="Schilhabel M.B."/>
            <person name="Klostermeier U.C."/>
            <person name="Beiko R.G."/>
            <person name="Rosenstiel P."/>
            <person name="Hippler M."/>
            <person name="Laroche J."/>
        </authorList>
    </citation>
    <scope>NUCLEOTIDE SEQUENCE [LARGE SCALE GENOMIC DNA]</scope>
    <source>
        <strain evidence="2 3">CCMP1005</strain>
    </source>
</reference>
<protein>
    <submittedName>
        <fullName evidence="2">Uncharacterized protein</fullName>
    </submittedName>
</protein>